<dbReference type="Proteomes" id="UP000681722">
    <property type="component" value="Unassembled WGS sequence"/>
</dbReference>
<comment type="similarity">
    <text evidence="2">Belongs to the sphingomyelin synthase family.</text>
</comment>
<keyword evidence="7" id="KW-0443">Lipid metabolism</keyword>
<comment type="caution">
    <text evidence="11">The sequence shown here is derived from an EMBL/GenBank/DDBJ whole genome shotgun (WGS) entry which is preliminary data.</text>
</comment>
<keyword evidence="13" id="KW-1185">Reference proteome</keyword>
<evidence type="ECO:0000313" key="13">
    <source>
        <dbReference type="Proteomes" id="UP000663829"/>
    </source>
</evidence>
<evidence type="ECO:0000256" key="6">
    <source>
        <dbReference type="ARBA" id="ARBA00022989"/>
    </source>
</evidence>
<dbReference type="GO" id="GO:0047493">
    <property type="term" value="F:ceramide cholinephosphotransferase activity"/>
    <property type="evidence" value="ECO:0007669"/>
    <property type="project" value="TreeGrafter"/>
</dbReference>
<reference evidence="11" key="1">
    <citation type="submission" date="2021-02" db="EMBL/GenBank/DDBJ databases">
        <authorList>
            <person name="Nowell W R."/>
        </authorList>
    </citation>
    <scope>NUCLEOTIDE SEQUENCE</scope>
</reference>
<evidence type="ECO:0000313" key="12">
    <source>
        <dbReference type="EMBL" id="CAF3854175.1"/>
    </source>
</evidence>
<dbReference type="GO" id="GO:0005789">
    <property type="term" value="C:endoplasmic reticulum membrane"/>
    <property type="evidence" value="ECO:0007669"/>
    <property type="project" value="TreeGrafter"/>
</dbReference>
<organism evidence="11 13">
    <name type="scientific">Didymodactylos carnosus</name>
    <dbReference type="NCBI Taxonomy" id="1234261"/>
    <lineage>
        <taxon>Eukaryota</taxon>
        <taxon>Metazoa</taxon>
        <taxon>Spiralia</taxon>
        <taxon>Gnathifera</taxon>
        <taxon>Rotifera</taxon>
        <taxon>Eurotatoria</taxon>
        <taxon>Bdelloidea</taxon>
        <taxon>Philodinida</taxon>
        <taxon>Philodinidae</taxon>
        <taxon>Didymodactylos</taxon>
    </lineage>
</organism>
<evidence type="ECO:0000256" key="2">
    <source>
        <dbReference type="ARBA" id="ARBA00005441"/>
    </source>
</evidence>
<dbReference type="PANTHER" id="PTHR21290:SF25">
    <property type="entry name" value="SPHINGOMYELIN SYNTHASE-RELATED PROTEIN 1"/>
    <property type="match status" value="1"/>
</dbReference>
<evidence type="ECO:0000256" key="4">
    <source>
        <dbReference type="ARBA" id="ARBA00022692"/>
    </source>
</evidence>
<evidence type="ECO:0000256" key="8">
    <source>
        <dbReference type="ARBA" id="ARBA00023136"/>
    </source>
</evidence>
<keyword evidence="4 9" id="KW-0812">Transmembrane</keyword>
<feature type="domain" description="Sphingomyelin synthase-like" evidence="10">
    <location>
        <begin position="40"/>
        <end position="76"/>
    </location>
</feature>
<dbReference type="GO" id="GO:0046513">
    <property type="term" value="P:ceramide biosynthetic process"/>
    <property type="evidence" value="ECO:0007669"/>
    <property type="project" value="TreeGrafter"/>
</dbReference>
<evidence type="ECO:0000256" key="7">
    <source>
        <dbReference type="ARBA" id="ARBA00023098"/>
    </source>
</evidence>
<gene>
    <name evidence="11" type="ORF">GPM918_LOCUS18142</name>
    <name evidence="12" type="ORF">SRO942_LOCUS18139</name>
</gene>
<evidence type="ECO:0000256" key="5">
    <source>
        <dbReference type="ARBA" id="ARBA00022919"/>
    </source>
</evidence>
<evidence type="ECO:0000256" key="9">
    <source>
        <dbReference type="SAM" id="Phobius"/>
    </source>
</evidence>
<dbReference type="Proteomes" id="UP000663829">
    <property type="component" value="Unassembled WGS sequence"/>
</dbReference>
<keyword evidence="6 9" id="KW-1133">Transmembrane helix</keyword>
<dbReference type="Pfam" id="PF14360">
    <property type="entry name" value="PAP2_C"/>
    <property type="match status" value="2"/>
</dbReference>
<evidence type="ECO:0000256" key="1">
    <source>
        <dbReference type="ARBA" id="ARBA00004141"/>
    </source>
</evidence>
<evidence type="ECO:0000256" key="3">
    <source>
        <dbReference type="ARBA" id="ARBA00022679"/>
    </source>
</evidence>
<feature type="transmembrane region" description="Helical" evidence="9">
    <location>
        <begin position="137"/>
        <end position="155"/>
    </location>
</feature>
<dbReference type="PANTHER" id="PTHR21290">
    <property type="entry name" value="SPHINGOMYELIN SYNTHETASE"/>
    <property type="match status" value="1"/>
</dbReference>
<proteinExistence type="inferred from homology"/>
<dbReference type="AlphaFoldDB" id="A0A814N503"/>
<evidence type="ECO:0000259" key="10">
    <source>
        <dbReference type="Pfam" id="PF14360"/>
    </source>
</evidence>
<dbReference type="InterPro" id="IPR045221">
    <property type="entry name" value="Sphingomyelin_synth-like"/>
</dbReference>
<sequence length="230" mass="26464">MRSISIYVTSLSIPQPGCNVTTTGPIATEAFYIMLAIHGTCGDVMFSGHTVSITLSVLCWTTYSKGEEYRPFIWLYHKLFRRHQQHVQRPQSRLFLWFFYPKLDATGDPMTLYFTAYLVWIYAITGYLFLIATRFHYTVDVFIGFLLSILTWKYYHFYIKTLFERSNIMITRFFIWFEGLSKPRTTSMAPEYHGQQTAVPISILTGPLPQGTESINGDVVQCPGDAGINV</sequence>
<name>A0A814N503_9BILA</name>
<dbReference type="GO" id="GO:0033188">
    <property type="term" value="F:sphingomyelin synthase activity"/>
    <property type="evidence" value="ECO:0007669"/>
    <property type="project" value="TreeGrafter"/>
</dbReference>
<protein>
    <recommendedName>
        <fullName evidence="10">Sphingomyelin synthase-like domain-containing protein</fullName>
    </recommendedName>
</protein>
<feature type="transmembrane region" description="Helical" evidence="9">
    <location>
        <begin position="112"/>
        <end position="131"/>
    </location>
</feature>
<dbReference type="InterPro" id="IPR025749">
    <property type="entry name" value="Sphingomyelin_synth-like_dom"/>
</dbReference>
<accession>A0A814N503</accession>
<keyword evidence="5" id="KW-0746">Sphingolipid metabolism</keyword>
<evidence type="ECO:0000313" key="11">
    <source>
        <dbReference type="EMBL" id="CAF1088667.1"/>
    </source>
</evidence>
<comment type="subcellular location">
    <subcellularLocation>
        <location evidence="1">Membrane</location>
        <topology evidence="1">Multi-pass membrane protein</topology>
    </subcellularLocation>
</comment>
<dbReference type="EMBL" id="CAJNOQ010005168">
    <property type="protein sequence ID" value="CAF1088667.1"/>
    <property type="molecule type" value="Genomic_DNA"/>
</dbReference>
<dbReference type="OrthoDB" id="422827at2759"/>
<keyword evidence="8 9" id="KW-0472">Membrane</keyword>
<keyword evidence="3" id="KW-0808">Transferase</keyword>
<feature type="domain" description="Sphingomyelin synthase-like" evidence="10">
    <location>
        <begin position="111"/>
        <end position="156"/>
    </location>
</feature>
<dbReference type="EMBL" id="CAJOBC010005168">
    <property type="protein sequence ID" value="CAF3854175.1"/>
    <property type="molecule type" value="Genomic_DNA"/>
</dbReference>
<dbReference type="GO" id="GO:0005886">
    <property type="term" value="C:plasma membrane"/>
    <property type="evidence" value="ECO:0007669"/>
    <property type="project" value="TreeGrafter"/>
</dbReference>
<dbReference type="GO" id="GO:0000139">
    <property type="term" value="C:Golgi membrane"/>
    <property type="evidence" value="ECO:0007669"/>
    <property type="project" value="TreeGrafter"/>
</dbReference>